<dbReference type="Gene3D" id="2.10.109.10">
    <property type="entry name" value="Umud Fragment, subunit A"/>
    <property type="match status" value="1"/>
</dbReference>
<evidence type="ECO:0000256" key="2">
    <source>
        <dbReference type="ARBA" id="ARBA00022792"/>
    </source>
</evidence>
<organism evidence="11 12">
    <name type="scientific">Gossypium arboreum</name>
    <name type="common">Tree cotton</name>
    <name type="synonym">Gossypium nanking</name>
    <dbReference type="NCBI Taxonomy" id="29729"/>
    <lineage>
        <taxon>Eukaryota</taxon>
        <taxon>Viridiplantae</taxon>
        <taxon>Streptophyta</taxon>
        <taxon>Embryophyta</taxon>
        <taxon>Tracheophyta</taxon>
        <taxon>Spermatophyta</taxon>
        <taxon>Magnoliopsida</taxon>
        <taxon>eudicotyledons</taxon>
        <taxon>Gunneridae</taxon>
        <taxon>Pentapetalae</taxon>
        <taxon>rosids</taxon>
        <taxon>malvids</taxon>
        <taxon>Malvales</taxon>
        <taxon>Malvaceae</taxon>
        <taxon>Malvoideae</taxon>
        <taxon>Gossypium</taxon>
    </lineage>
</organism>
<sequence length="182" mass="20251">MGEWSSFTAVVRGLCLLYVTNKYLGTVAITYGPSMLPTLNVTGSILLVERISTGTGKLRPGDVVIFRSPETPRKIVCKRLIGLEGDQITYVVDPQSGDRCETIVVPKGHVWVEGDYIYNTKDSRNFGALPYGLLEGRAFWTLPWMHAFSVKLVLFASNSSVLAWKMVKQPEMSFKLCNKGKI</sequence>
<dbReference type="FunFam" id="2.10.109.10:FF:000014">
    <property type="entry name" value="Inner membrane protease subunit 1"/>
    <property type="match status" value="1"/>
</dbReference>
<dbReference type="Pfam" id="PF10502">
    <property type="entry name" value="Peptidase_S26"/>
    <property type="match status" value="2"/>
</dbReference>
<evidence type="ECO:0000313" key="12">
    <source>
        <dbReference type="Proteomes" id="UP000032142"/>
    </source>
</evidence>
<evidence type="ECO:0000256" key="3">
    <source>
        <dbReference type="ARBA" id="ARBA00022801"/>
    </source>
</evidence>
<keyword evidence="3" id="KW-0378">Hydrolase</keyword>
<dbReference type="GO" id="GO:0006465">
    <property type="term" value="P:signal peptide processing"/>
    <property type="evidence" value="ECO:0007669"/>
    <property type="project" value="InterPro"/>
</dbReference>
<dbReference type="EMBL" id="JRRC01451839">
    <property type="protein sequence ID" value="KHG06436.1"/>
    <property type="molecule type" value="Genomic_DNA"/>
</dbReference>
<evidence type="ECO:0000256" key="7">
    <source>
        <dbReference type="ARBA" id="ARBA00054895"/>
    </source>
</evidence>
<dbReference type="GO" id="GO:0042720">
    <property type="term" value="C:mitochondrial inner membrane peptidase complex"/>
    <property type="evidence" value="ECO:0007669"/>
    <property type="project" value="TreeGrafter"/>
</dbReference>
<keyword evidence="4" id="KW-0496">Mitochondrion</keyword>
<feature type="domain" description="Peptidase S26" evidence="10">
    <location>
        <begin position="101"/>
        <end position="141"/>
    </location>
</feature>
<comment type="function">
    <text evidence="7">Catalyzes the removal of transit peptides required for the targeting of proteins from the mitochondrial matrix, across the inner membrane, into the inter-membrane space.</text>
</comment>
<gene>
    <name evidence="11" type="ORF">F383_32576</name>
</gene>
<dbReference type="GO" id="GO:0004252">
    <property type="term" value="F:serine-type endopeptidase activity"/>
    <property type="evidence" value="ECO:0007669"/>
    <property type="project" value="InterPro"/>
</dbReference>
<evidence type="ECO:0000256" key="1">
    <source>
        <dbReference type="ARBA" id="ARBA00004273"/>
    </source>
</evidence>
<dbReference type="InterPro" id="IPR000223">
    <property type="entry name" value="Pept_S26A_signal_pept_1"/>
</dbReference>
<comment type="caution">
    <text evidence="11">The sequence shown here is derived from an EMBL/GenBank/DDBJ whole genome shotgun (WGS) entry which is preliminary data.</text>
</comment>
<evidence type="ECO:0000256" key="5">
    <source>
        <dbReference type="ARBA" id="ARBA00023136"/>
    </source>
</evidence>
<comment type="subunit">
    <text evidence="8">Heterodimer of 2 subunits, IMP1A/B and IMP12.</text>
</comment>
<evidence type="ECO:0000313" key="11">
    <source>
        <dbReference type="EMBL" id="KHG06436.1"/>
    </source>
</evidence>
<name>A0A0B0N5N1_GOSAR</name>
<dbReference type="InterPro" id="IPR019533">
    <property type="entry name" value="Peptidase_S26"/>
</dbReference>
<dbReference type="GO" id="GO:0006627">
    <property type="term" value="P:protein processing involved in protein targeting to mitochondrion"/>
    <property type="evidence" value="ECO:0007669"/>
    <property type="project" value="TreeGrafter"/>
</dbReference>
<reference evidence="12" key="1">
    <citation type="submission" date="2014-09" db="EMBL/GenBank/DDBJ databases">
        <authorList>
            <person name="Mudge J."/>
            <person name="Ramaraj T."/>
            <person name="Lindquist I.E."/>
            <person name="Bharti A.K."/>
            <person name="Sundararajan A."/>
            <person name="Cameron C.T."/>
            <person name="Woodward J.E."/>
            <person name="May G.D."/>
            <person name="Brubaker C."/>
            <person name="Broadhvest J."/>
            <person name="Wilkins T.A."/>
        </authorList>
    </citation>
    <scope>NUCLEOTIDE SEQUENCE</scope>
    <source>
        <strain evidence="12">cv. AKA8401</strain>
    </source>
</reference>
<dbReference type="Proteomes" id="UP000032142">
    <property type="component" value="Unassembled WGS sequence"/>
</dbReference>
<protein>
    <submittedName>
        <fullName evidence="11">Mitochondrial inner membrane protease subunit 1</fullName>
    </submittedName>
</protein>
<evidence type="ECO:0000256" key="8">
    <source>
        <dbReference type="ARBA" id="ARBA00064368"/>
    </source>
</evidence>
<keyword evidence="12" id="KW-1185">Reference proteome</keyword>
<proteinExistence type="inferred from homology"/>
<dbReference type="SUPFAM" id="SSF51306">
    <property type="entry name" value="LexA/Signal peptidase"/>
    <property type="match status" value="1"/>
</dbReference>
<feature type="domain" description="Peptidase S26" evidence="10">
    <location>
        <begin position="9"/>
        <end position="91"/>
    </location>
</feature>
<evidence type="ECO:0000256" key="4">
    <source>
        <dbReference type="ARBA" id="ARBA00023128"/>
    </source>
</evidence>
<evidence type="ECO:0000256" key="9">
    <source>
        <dbReference type="PIRSR" id="PIRSR600223-1"/>
    </source>
</evidence>
<keyword evidence="11" id="KW-0645">Protease</keyword>
<comment type="subcellular location">
    <subcellularLocation>
        <location evidence="1">Mitochondrion inner membrane</location>
    </subcellularLocation>
</comment>
<dbReference type="InterPro" id="IPR052064">
    <property type="entry name" value="Mito_IMP1_subunit"/>
</dbReference>
<dbReference type="AlphaFoldDB" id="A0A0B0N5N1"/>
<keyword evidence="5" id="KW-0472">Membrane</keyword>
<comment type="similarity">
    <text evidence="6">Belongs to the peptidase S26 family. IMP1 subfamily.</text>
</comment>
<accession>A0A0B0N5N1</accession>
<dbReference type="InterPro" id="IPR036286">
    <property type="entry name" value="LexA/Signal_pep-like_sf"/>
</dbReference>
<feature type="active site" evidence="9">
    <location>
        <position position="78"/>
    </location>
</feature>
<dbReference type="CDD" id="cd06530">
    <property type="entry name" value="S26_SPase_I"/>
    <property type="match status" value="1"/>
</dbReference>
<evidence type="ECO:0000256" key="6">
    <source>
        <dbReference type="ARBA" id="ARBA00038445"/>
    </source>
</evidence>
<evidence type="ECO:0000259" key="10">
    <source>
        <dbReference type="Pfam" id="PF10502"/>
    </source>
</evidence>
<dbReference type="NCBIfam" id="TIGR02227">
    <property type="entry name" value="sigpep_I_bact"/>
    <property type="match status" value="1"/>
</dbReference>
<keyword evidence="2" id="KW-0999">Mitochondrion inner membrane</keyword>
<dbReference type="PANTHER" id="PTHR12383:SF36">
    <property type="entry name" value="MITOCHONDRIAL ATP-INDEPENDENT INNER MEMBRANE PROTEASE SUBUNIT 1B-RELATED"/>
    <property type="match status" value="1"/>
</dbReference>
<dbReference type="PANTHER" id="PTHR12383">
    <property type="entry name" value="PROTEASE FAMILY S26 MITOCHONDRIAL INNER MEMBRANE PROTEASE-RELATED"/>
    <property type="match status" value="1"/>
</dbReference>
<dbReference type="PRINTS" id="PR00727">
    <property type="entry name" value="LEADERPTASE"/>
</dbReference>
<feature type="active site" evidence="9">
    <location>
        <position position="34"/>
    </location>
</feature>